<sequence>MGACAAIDQGQTLPRTVILLETEEESGSANLLYLMDKVKDTLGAPDVCICLDSETADYDRIWVTSSLKGLAACNLK</sequence>
<dbReference type="STRING" id="667725.A0A0L0F1S6"/>
<evidence type="ECO:0000313" key="1">
    <source>
        <dbReference type="EMBL" id="KNC70098.1"/>
    </source>
</evidence>
<feature type="non-terminal residue" evidence="1">
    <location>
        <position position="76"/>
    </location>
</feature>
<gene>
    <name evidence="1" type="ORF">SARC_17378</name>
</gene>
<proteinExistence type="predicted"/>
<name>A0A0L0F1S6_9EUKA</name>
<protein>
    <recommendedName>
        <fullName evidence="3">Peptidase M28 domain-containing protein</fullName>
    </recommendedName>
</protein>
<dbReference type="Proteomes" id="UP000054560">
    <property type="component" value="Unassembled WGS sequence"/>
</dbReference>
<keyword evidence="2" id="KW-1185">Reference proteome</keyword>
<dbReference type="AlphaFoldDB" id="A0A0L0F1S6"/>
<accession>A0A0L0F1S6</accession>
<dbReference type="EMBL" id="KQ252157">
    <property type="protein sequence ID" value="KNC70098.1"/>
    <property type="molecule type" value="Genomic_DNA"/>
</dbReference>
<evidence type="ECO:0000313" key="2">
    <source>
        <dbReference type="Proteomes" id="UP000054560"/>
    </source>
</evidence>
<dbReference type="RefSeq" id="XP_014144000.1">
    <property type="nucleotide sequence ID" value="XM_014288525.1"/>
</dbReference>
<dbReference type="OrthoDB" id="7832001at2759"/>
<evidence type="ECO:0008006" key="3">
    <source>
        <dbReference type="Google" id="ProtNLM"/>
    </source>
</evidence>
<organism evidence="1 2">
    <name type="scientific">Sphaeroforma arctica JP610</name>
    <dbReference type="NCBI Taxonomy" id="667725"/>
    <lineage>
        <taxon>Eukaryota</taxon>
        <taxon>Ichthyosporea</taxon>
        <taxon>Ichthyophonida</taxon>
        <taxon>Sphaeroforma</taxon>
    </lineage>
</organism>
<dbReference type="GeneID" id="25917882"/>
<dbReference type="SUPFAM" id="SSF53187">
    <property type="entry name" value="Zn-dependent exopeptidases"/>
    <property type="match status" value="1"/>
</dbReference>
<reference evidence="1 2" key="1">
    <citation type="submission" date="2011-02" db="EMBL/GenBank/DDBJ databases">
        <title>The Genome Sequence of Sphaeroforma arctica JP610.</title>
        <authorList>
            <consortium name="The Broad Institute Genome Sequencing Platform"/>
            <person name="Russ C."/>
            <person name="Cuomo C."/>
            <person name="Young S.K."/>
            <person name="Zeng Q."/>
            <person name="Gargeya S."/>
            <person name="Alvarado L."/>
            <person name="Berlin A."/>
            <person name="Chapman S.B."/>
            <person name="Chen Z."/>
            <person name="Freedman E."/>
            <person name="Gellesch M."/>
            <person name="Goldberg J."/>
            <person name="Griggs A."/>
            <person name="Gujja S."/>
            <person name="Heilman E."/>
            <person name="Heiman D."/>
            <person name="Howarth C."/>
            <person name="Mehta T."/>
            <person name="Neiman D."/>
            <person name="Pearson M."/>
            <person name="Roberts A."/>
            <person name="Saif S."/>
            <person name="Shea T."/>
            <person name="Shenoy N."/>
            <person name="Sisk P."/>
            <person name="Stolte C."/>
            <person name="Sykes S."/>
            <person name="White J."/>
            <person name="Yandava C."/>
            <person name="Burger G."/>
            <person name="Gray M.W."/>
            <person name="Holland P.W.H."/>
            <person name="King N."/>
            <person name="Lang F.B.F."/>
            <person name="Roger A.J."/>
            <person name="Ruiz-Trillo I."/>
            <person name="Haas B."/>
            <person name="Nusbaum C."/>
            <person name="Birren B."/>
        </authorList>
    </citation>
    <scope>NUCLEOTIDE SEQUENCE [LARGE SCALE GENOMIC DNA]</scope>
    <source>
        <strain evidence="1 2">JP610</strain>
    </source>
</reference>
<dbReference type="Gene3D" id="3.40.630.10">
    <property type="entry name" value="Zn peptidases"/>
    <property type="match status" value="1"/>
</dbReference>